<dbReference type="InterPro" id="IPR013785">
    <property type="entry name" value="Aldolase_TIM"/>
</dbReference>
<evidence type="ECO:0000256" key="9">
    <source>
        <dbReference type="HAMAP-Rule" id="MF_03123"/>
    </source>
</evidence>
<dbReference type="PROSITE" id="PS51918">
    <property type="entry name" value="RADICAL_SAM"/>
    <property type="match status" value="1"/>
</dbReference>
<proteinExistence type="inferred from homology"/>
<dbReference type="PANTHER" id="PTHR10949:SF0">
    <property type="entry name" value="LIPOYL SYNTHASE, MITOCHONDRIAL"/>
    <property type="match status" value="1"/>
</dbReference>
<feature type="binding site" evidence="9">
    <location>
        <position position="385"/>
    </location>
    <ligand>
        <name>[4Fe-4S] cluster</name>
        <dbReference type="ChEBI" id="CHEBI:49883"/>
        <label>1</label>
    </ligand>
</feature>
<dbReference type="GO" id="GO:0009249">
    <property type="term" value="P:protein lipoylation"/>
    <property type="evidence" value="ECO:0007669"/>
    <property type="project" value="UniProtKB-UniRule"/>
</dbReference>
<dbReference type="SFLD" id="SFLDS00029">
    <property type="entry name" value="Radical_SAM"/>
    <property type="match status" value="1"/>
</dbReference>
<dbReference type="HAMAP" id="MF_00206">
    <property type="entry name" value="Lipoyl_synth"/>
    <property type="match status" value="1"/>
</dbReference>
<comment type="similarity">
    <text evidence="9">Belongs to the radical SAM superfamily. Lipoyl synthase family.</text>
</comment>
<dbReference type="Pfam" id="PF16881">
    <property type="entry name" value="LIAS_N"/>
    <property type="match status" value="1"/>
</dbReference>
<evidence type="ECO:0000259" key="11">
    <source>
        <dbReference type="PROSITE" id="PS51918"/>
    </source>
</evidence>
<dbReference type="SFLD" id="SFLDF00271">
    <property type="entry name" value="lipoyl_synthase"/>
    <property type="match status" value="1"/>
</dbReference>
<dbReference type="Gene3D" id="3.20.20.70">
    <property type="entry name" value="Aldolase class I"/>
    <property type="match status" value="1"/>
</dbReference>
<dbReference type="AlphaFoldDB" id="A0A7S3PL24"/>
<dbReference type="NCBIfam" id="NF009544">
    <property type="entry name" value="PRK12928.1"/>
    <property type="match status" value="1"/>
</dbReference>
<dbReference type="SMART" id="SM00729">
    <property type="entry name" value="Elp3"/>
    <property type="match status" value="1"/>
</dbReference>
<dbReference type="SFLD" id="SFLDG01058">
    <property type="entry name" value="lipoyl_synthase_like"/>
    <property type="match status" value="1"/>
</dbReference>
<name>A0A7S3PL24_9STRA</name>
<keyword evidence="5 9" id="KW-0479">Metal-binding</keyword>
<keyword evidence="6 9" id="KW-0408">Iron</keyword>
<evidence type="ECO:0000256" key="5">
    <source>
        <dbReference type="ARBA" id="ARBA00022723"/>
    </source>
</evidence>
<feature type="domain" description="Radical SAM core" evidence="11">
    <location>
        <begin position="152"/>
        <end position="374"/>
    </location>
</feature>
<feature type="region of interest" description="Disordered" evidence="10">
    <location>
        <begin position="48"/>
        <end position="68"/>
    </location>
</feature>
<dbReference type="PANTHER" id="PTHR10949">
    <property type="entry name" value="LIPOYL SYNTHASE"/>
    <property type="match status" value="1"/>
</dbReference>
<feature type="binding site" evidence="9">
    <location>
        <position position="149"/>
    </location>
    <ligand>
        <name>[4Fe-4S] cluster</name>
        <dbReference type="ChEBI" id="CHEBI:49883"/>
        <label>1</label>
    </ligand>
</feature>
<evidence type="ECO:0000256" key="8">
    <source>
        <dbReference type="ARBA" id="ARBA00047326"/>
    </source>
</evidence>
<feature type="compositionally biased region" description="Polar residues" evidence="10">
    <location>
        <begin position="52"/>
        <end position="65"/>
    </location>
</feature>
<evidence type="ECO:0000313" key="12">
    <source>
        <dbReference type="EMBL" id="CAE0442843.1"/>
    </source>
</evidence>
<sequence length="404" mass="44911">MFQTLSHTGRGTRALSAVLRAEKYSNKHTSLVRSGRVRVAVHVSGSERPEFCTSSSSSKPAQSRMEQVRQRIKEENLSLEDFAAGILGNGTRESKGLKGKKTLPKPKWLKIRPTTGKRLENYQRLKNTVKGLGIATVCEEAKCPNIGECWGGGENETATATIMIMGDTCTRACRFCAVKTSRAPPPLDPEEPQKVAKAIADWGLDYVVLTSVDRDELEDQGSHHFAETVRNLKSTAKKELLVECLTPDFQGDKACIETVAKSGLDVFAHNIETVERLTSSVRDRRAAYDQSLEVLKAAKAAVPTLITKTSVMLGLGETDEEVRQTMRDCRDAGVDVITFGQYLRPSKRHLAVKEYVTPEKFEQWRIEGEEMGFLYVASGALVRSSYKAGEYFLRNTIQSRMKQQ</sequence>
<evidence type="ECO:0000256" key="6">
    <source>
        <dbReference type="ARBA" id="ARBA00023004"/>
    </source>
</evidence>
<feature type="binding site" evidence="9">
    <location>
        <position position="138"/>
    </location>
    <ligand>
        <name>[4Fe-4S] cluster</name>
        <dbReference type="ChEBI" id="CHEBI:49883"/>
        <label>1</label>
    </ligand>
</feature>
<dbReference type="NCBIfam" id="TIGR00510">
    <property type="entry name" value="lipA"/>
    <property type="match status" value="1"/>
</dbReference>
<dbReference type="GO" id="GO:0046872">
    <property type="term" value="F:metal ion binding"/>
    <property type="evidence" value="ECO:0007669"/>
    <property type="project" value="UniProtKB-KW"/>
</dbReference>
<dbReference type="GO" id="GO:0051539">
    <property type="term" value="F:4 iron, 4 sulfur cluster binding"/>
    <property type="evidence" value="ECO:0007669"/>
    <property type="project" value="UniProtKB-UniRule"/>
</dbReference>
<dbReference type="CDD" id="cd01335">
    <property type="entry name" value="Radical_SAM"/>
    <property type="match status" value="1"/>
</dbReference>
<gene>
    <name evidence="12" type="ORF">ASTO00021_LOCUS12954</name>
</gene>
<feature type="binding site" evidence="9">
    <location>
        <position position="169"/>
    </location>
    <ligand>
        <name>[4Fe-4S] cluster</name>
        <dbReference type="ChEBI" id="CHEBI:49883"/>
        <label>2</label>
        <note>4Fe-4S-S-AdoMet</note>
    </ligand>
</feature>
<dbReference type="InterPro" id="IPR058240">
    <property type="entry name" value="rSAM_sf"/>
</dbReference>
<protein>
    <recommendedName>
        <fullName evidence="9">Lipoyl synthase, mitochondrial</fullName>
        <ecNumber evidence="9">2.8.1.8</ecNumber>
    </recommendedName>
    <alternativeName>
        <fullName evidence="9">Lipoate synthase</fullName>
        <shortName evidence="9">LS</shortName>
        <shortName evidence="9">Lip-syn</shortName>
    </alternativeName>
    <alternativeName>
        <fullName evidence="9">Lipoic acid synthase</fullName>
    </alternativeName>
</protein>
<reference evidence="12" key="1">
    <citation type="submission" date="2021-01" db="EMBL/GenBank/DDBJ databases">
        <authorList>
            <person name="Corre E."/>
            <person name="Pelletier E."/>
            <person name="Niang G."/>
            <person name="Scheremetjew M."/>
            <person name="Finn R."/>
            <person name="Kale V."/>
            <person name="Holt S."/>
            <person name="Cochrane G."/>
            <person name="Meng A."/>
            <person name="Brown T."/>
            <person name="Cohen L."/>
        </authorList>
    </citation>
    <scope>NUCLEOTIDE SEQUENCE</scope>
    <source>
        <strain evidence="12">GSBS06</strain>
    </source>
</reference>
<dbReference type="InterPro" id="IPR007197">
    <property type="entry name" value="rSAM"/>
</dbReference>
<comment type="pathway">
    <text evidence="9">Protein modification; protein lipoylation via endogenous pathway; protein N(6)-(lipoyl)lysine from octanoyl-[acyl-carrier-protein]: step 2/2.</text>
</comment>
<feature type="binding site" evidence="9">
    <location>
        <position position="173"/>
    </location>
    <ligand>
        <name>[4Fe-4S] cluster</name>
        <dbReference type="ChEBI" id="CHEBI:49883"/>
        <label>2</label>
        <note>4Fe-4S-S-AdoMet</note>
    </ligand>
</feature>
<keyword evidence="7 9" id="KW-0411">Iron-sulfur</keyword>
<keyword evidence="4 9" id="KW-0949">S-adenosyl-L-methionine</keyword>
<dbReference type="EMBL" id="HBIN01017013">
    <property type="protein sequence ID" value="CAE0442843.1"/>
    <property type="molecule type" value="Transcribed_RNA"/>
</dbReference>
<keyword evidence="3 9" id="KW-0808">Transferase</keyword>
<organism evidence="12">
    <name type="scientific">Aplanochytrium stocchinoi</name>
    <dbReference type="NCBI Taxonomy" id="215587"/>
    <lineage>
        <taxon>Eukaryota</taxon>
        <taxon>Sar</taxon>
        <taxon>Stramenopiles</taxon>
        <taxon>Bigyra</taxon>
        <taxon>Labyrinthulomycetes</taxon>
        <taxon>Thraustochytrida</taxon>
        <taxon>Thraustochytriidae</taxon>
        <taxon>Aplanochytrium</taxon>
    </lineage>
</organism>
<keyword evidence="9" id="KW-0496">Mitochondrion</keyword>
<dbReference type="FunFam" id="3.20.20.70:FF:000036">
    <property type="entry name" value="Lipoyl synthase, mitochondrial"/>
    <property type="match status" value="1"/>
</dbReference>
<dbReference type="PIRSF" id="PIRSF005963">
    <property type="entry name" value="Lipoyl_synth"/>
    <property type="match status" value="1"/>
</dbReference>
<evidence type="ECO:0000256" key="7">
    <source>
        <dbReference type="ARBA" id="ARBA00023014"/>
    </source>
</evidence>
<dbReference type="InterPro" id="IPR003698">
    <property type="entry name" value="Lipoyl_synth"/>
</dbReference>
<keyword evidence="2 9" id="KW-0004">4Fe-4S</keyword>
<dbReference type="EC" id="2.8.1.8" evidence="9"/>
<comment type="cofactor">
    <cofactor evidence="9">
        <name>[4Fe-4S] cluster</name>
        <dbReference type="ChEBI" id="CHEBI:49883"/>
    </cofactor>
    <text evidence="9">Binds 2 [4Fe-4S] clusters per subunit. One cluster is coordinated with 3 cysteines and an exchangeable S-adenosyl-L-methionine.</text>
</comment>
<dbReference type="InterPro" id="IPR006638">
    <property type="entry name" value="Elp3/MiaA/NifB-like_rSAM"/>
</dbReference>
<evidence type="ECO:0000256" key="4">
    <source>
        <dbReference type="ARBA" id="ARBA00022691"/>
    </source>
</evidence>
<dbReference type="Pfam" id="PF04055">
    <property type="entry name" value="Radical_SAM"/>
    <property type="match status" value="1"/>
</dbReference>
<evidence type="ECO:0000256" key="2">
    <source>
        <dbReference type="ARBA" id="ARBA00022485"/>
    </source>
</evidence>
<dbReference type="GO" id="GO:0016992">
    <property type="term" value="F:lipoate synthase activity"/>
    <property type="evidence" value="ECO:0007669"/>
    <property type="project" value="UniProtKB-UniRule"/>
</dbReference>
<comment type="catalytic activity">
    <reaction evidence="8 9">
        <text>[[Fe-S] cluster scaffold protein carrying a second [4Fe-4S](2+) cluster] + N(6)-octanoyl-L-lysyl-[protein] + 2 oxidized [2Fe-2S]-[ferredoxin] + 2 S-adenosyl-L-methionine + 4 H(+) = [[Fe-S] cluster scaffold protein] + N(6)-[(R)-dihydrolipoyl]-L-lysyl-[protein] + 4 Fe(3+) + 2 hydrogen sulfide + 2 5'-deoxyadenosine + 2 L-methionine + 2 reduced [2Fe-2S]-[ferredoxin]</text>
        <dbReference type="Rhea" id="RHEA:16585"/>
        <dbReference type="Rhea" id="RHEA-COMP:9928"/>
        <dbReference type="Rhea" id="RHEA-COMP:10000"/>
        <dbReference type="Rhea" id="RHEA-COMP:10001"/>
        <dbReference type="Rhea" id="RHEA-COMP:10475"/>
        <dbReference type="Rhea" id="RHEA-COMP:14568"/>
        <dbReference type="Rhea" id="RHEA-COMP:14569"/>
        <dbReference type="ChEBI" id="CHEBI:15378"/>
        <dbReference type="ChEBI" id="CHEBI:17319"/>
        <dbReference type="ChEBI" id="CHEBI:29034"/>
        <dbReference type="ChEBI" id="CHEBI:29919"/>
        <dbReference type="ChEBI" id="CHEBI:33722"/>
        <dbReference type="ChEBI" id="CHEBI:33737"/>
        <dbReference type="ChEBI" id="CHEBI:33738"/>
        <dbReference type="ChEBI" id="CHEBI:57844"/>
        <dbReference type="ChEBI" id="CHEBI:59789"/>
        <dbReference type="ChEBI" id="CHEBI:78809"/>
        <dbReference type="ChEBI" id="CHEBI:83100"/>
        <dbReference type="EC" id="2.8.1.8"/>
    </reaction>
</comment>
<feature type="binding site" evidence="9">
    <location>
        <position position="176"/>
    </location>
    <ligand>
        <name>[4Fe-4S] cluster</name>
        <dbReference type="ChEBI" id="CHEBI:49883"/>
        <label>2</label>
        <note>4Fe-4S-S-AdoMet</note>
    </ligand>
</feature>
<comment type="function">
    <text evidence="9">Catalyzes the radical-mediated insertion of two sulfur atoms into the C-6 and C-8 positions of the octanoyl moiety bound to the lipoyl domains of lipoate-dependent enzymes, thereby converting the octanoylated domains into lipoylated derivatives.</text>
</comment>
<dbReference type="GO" id="GO:0005739">
    <property type="term" value="C:mitochondrion"/>
    <property type="evidence" value="ECO:0007669"/>
    <property type="project" value="UniProtKB-SubCell"/>
</dbReference>
<evidence type="ECO:0000256" key="3">
    <source>
        <dbReference type="ARBA" id="ARBA00022679"/>
    </source>
</evidence>
<dbReference type="UniPathway" id="UPA00538">
    <property type="reaction ID" value="UER00593"/>
</dbReference>
<evidence type="ECO:0000256" key="1">
    <source>
        <dbReference type="ARBA" id="ARBA00004173"/>
    </source>
</evidence>
<evidence type="ECO:0000256" key="10">
    <source>
        <dbReference type="SAM" id="MobiDB-lite"/>
    </source>
</evidence>
<feature type="binding site" evidence="9">
    <location>
        <position position="143"/>
    </location>
    <ligand>
        <name>[4Fe-4S] cluster</name>
        <dbReference type="ChEBI" id="CHEBI:49883"/>
        <label>1</label>
    </ligand>
</feature>
<comment type="subcellular location">
    <subcellularLocation>
        <location evidence="1 9">Mitochondrion</location>
    </subcellularLocation>
</comment>
<dbReference type="InterPro" id="IPR031691">
    <property type="entry name" value="LIAS_N"/>
</dbReference>
<dbReference type="SUPFAM" id="SSF102114">
    <property type="entry name" value="Radical SAM enzymes"/>
    <property type="match status" value="1"/>
</dbReference>
<dbReference type="NCBIfam" id="NF004019">
    <property type="entry name" value="PRK05481.1"/>
    <property type="match status" value="1"/>
</dbReference>
<accession>A0A7S3PL24</accession>